<accession>A0A2S5B6I6</accession>
<keyword evidence="3 9" id="KW-0812">Transmembrane</keyword>
<dbReference type="AlphaFoldDB" id="A0A2S5B6I6"/>
<dbReference type="Gene3D" id="3.10.580.20">
    <property type="match status" value="1"/>
</dbReference>
<evidence type="ECO:0000256" key="7">
    <source>
        <dbReference type="ARBA" id="ARBA00023214"/>
    </source>
</evidence>
<feature type="transmembrane region" description="Helical" evidence="9">
    <location>
        <begin position="420"/>
        <end position="443"/>
    </location>
</feature>
<feature type="transmembrane region" description="Helical" evidence="9">
    <location>
        <begin position="513"/>
        <end position="532"/>
    </location>
</feature>
<dbReference type="Gene3D" id="3.90.1280.20">
    <property type="match status" value="1"/>
</dbReference>
<feature type="compositionally biased region" description="Low complexity" evidence="10">
    <location>
        <begin position="95"/>
        <end position="105"/>
    </location>
</feature>
<keyword evidence="2 9" id="KW-0813">Transport</keyword>
<dbReference type="InterPro" id="IPR001807">
    <property type="entry name" value="ClC"/>
</dbReference>
<feature type="domain" description="CBS" evidence="11">
    <location>
        <begin position="670"/>
        <end position="729"/>
    </location>
</feature>
<feature type="transmembrane region" description="Helical" evidence="9">
    <location>
        <begin position="538"/>
        <end position="559"/>
    </location>
</feature>
<organism evidence="12 13">
    <name type="scientific">Rhodotorula taiwanensis</name>
    <dbReference type="NCBI Taxonomy" id="741276"/>
    <lineage>
        <taxon>Eukaryota</taxon>
        <taxon>Fungi</taxon>
        <taxon>Dikarya</taxon>
        <taxon>Basidiomycota</taxon>
        <taxon>Pucciniomycotina</taxon>
        <taxon>Microbotryomycetes</taxon>
        <taxon>Sporidiobolales</taxon>
        <taxon>Sporidiobolaceae</taxon>
        <taxon>Rhodotorula</taxon>
    </lineage>
</organism>
<feature type="transmembrane region" description="Helical" evidence="9">
    <location>
        <begin position="235"/>
        <end position="256"/>
    </location>
</feature>
<evidence type="ECO:0000256" key="6">
    <source>
        <dbReference type="ARBA" id="ARBA00023136"/>
    </source>
</evidence>
<proteinExistence type="inferred from homology"/>
<dbReference type="PROSITE" id="PS51371">
    <property type="entry name" value="CBS"/>
    <property type="match status" value="2"/>
</dbReference>
<dbReference type="InterPro" id="IPR000644">
    <property type="entry name" value="CBS_dom"/>
</dbReference>
<evidence type="ECO:0000256" key="8">
    <source>
        <dbReference type="PROSITE-ProRule" id="PRU00703"/>
    </source>
</evidence>
<dbReference type="GO" id="GO:0005769">
    <property type="term" value="C:early endosome"/>
    <property type="evidence" value="ECO:0007669"/>
    <property type="project" value="TreeGrafter"/>
</dbReference>
<evidence type="ECO:0000256" key="3">
    <source>
        <dbReference type="ARBA" id="ARBA00022692"/>
    </source>
</evidence>
<keyword evidence="13" id="KW-1185">Reference proteome</keyword>
<dbReference type="Pfam" id="PF00571">
    <property type="entry name" value="CBS"/>
    <property type="match status" value="2"/>
</dbReference>
<comment type="subcellular location">
    <subcellularLocation>
        <location evidence="1 9">Membrane</location>
        <topology evidence="1 9">Multi-pass membrane protein</topology>
    </subcellularLocation>
</comment>
<feature type="transmembrane region" description="Helical" evidence="9">
    <location>
        <begin position="175"/>
        <end position="193"/>
    </location>
</feature>
<dbReference type="CDD" id="cd04591">
    <property type="entry name" value="CBS_pair_voltage-gated_CLC_euk_bac"/>
    <property type="match status" value="1"/>
</dbReference>
<dbReference type="GO" id="GO:0000324">
    <property type="term" value="C:fungal-type vacuole"/>
    <property type="evidence" value="ECO:0007669"/>
    <property type="project" value="TreeGrafter"/>
</dbReference>
<evidence type="ECO:0000256" key="4">
    <source>
        <dbReference type="ARBA" id="ARBA00022989"/>
    </source>
</evidence>
<comment type="caution">
    <text evidence="12">The sequence shown here is derived from an EMBL/GenBank/DDBJ whole genome shotgun (WGS) entry which is preliminary data.</text>
</comment>
<feature type="transmembrane region" description="Helical" evidence="9">
    <location>
        <begin position="587"/>
        <end position="610"/>
    </location>
</feature>
<feature type="transmembrane region" description="Helical" evidence="9">
    <location>
        <begin position="381"/>
        <end position="399"/>
    </location>
</feature>
<dbReference type="InterPro" id="IPR046342">
    <property type="entry name" value="CBS_dom_sf"/>
</dbReference>
<dbReference type="Gene3D" id="1.10.3080.10">
    <property type="entry name" value="Clc chloride channel"/>
    <property type="match status" value="1"/>
</dbReference>
<dbReference type="PANTHER" id="PTHR45711">
    <property type="entry name" value="CHLORIDE CHANNEL PROTEIN"/>
    <property type="match status" value="1"/>
</dbReference>
<feature type="transmembrane region" description="Helical" evidence="9">
    <location>
        <begin position="337"/>
        <end position="361"/>
    </location>
</feature>
<dbReference type="SUPFAM" id="SSF54631">
    <property type="entry name" value="CBS-domain pair"/>
    <property type="match status" value="1"/>
</dbReference>
<dbReference type="SMART" id="SM00116">
    <property type="entry name" value="CBS"/>
    <property type="match status" value="2"/>
</dbReference>
<name>A0A2S5B6I6_9BASI</name>
<evidence type="ECO:0000259" key="11">
    <source>
        <dbReference type="PROSITE" id="PS51371"/>
    </source>
</evidence>
<dbReference type="FunFam" id="1.10.3080.10:FF:000011">
    <property type="entry name" value="Chloride channel protein"/>
    <property type="match status" value="1"/>
</dbReference>
<evidence type="ECO:0000256" key="1">
    <source>
        <dbReference type="ARBA" id="ARBA00004141"/>
    </source>
</evidence>
<dbReference type="EMBL" id="PJQD01000050">
    <property type="protein sequence ID" value="POY72387.1"/>
    <property type="molecule type" value="Genomic_DNA"/>
</dbReference>
<evidence type="ECO:0000313" key="12">
    <source>
        <dbReference type="EMBL" id="POY72387.1"/>
    </source>
</evidence>
<dbReference type="GO" id="GO:0005886">
    <property type="term" value="C:plasma membrane"/>
    <property type="evidence" value="ECO:0007669"/>
    <property type="project" value="TreeGrafter"/>
</dbReference>
<dbReference type="CDD" id="cd03684">
    <property type="entry name" value="ClC_3_like"/>
    <property type="match status" value="1"/>
</dbReference>
<feature type="region of interest" description="Disordered" evidence="10">
    <location>
        <begin position="870"/>
        <end position="908"/>
    </location>
</feature>
<protein>
    <recommendedName>
        <fullName evidence="9">Chloride channel protein</fullName>
    </recommendedName>
</protein>
<keyword evidence="4 9" id="KW-1133">Transmembrane helix</keyword>
<feature type="transmembrane region" description="Helical" evidence="9">
    <location>
        <begin position="616"/>
        <end position="633"/>
    </location>
</feature>
<dbReference type="GO" id="GO:0006879">
    <property type="term" value="P:intracellular iron ion homeostasis"/>
    <property type="evidence" value="ECO:0007669"/>
    <property type="project" value="TreeGrafter"/>
</dbReference>
<dbReference type="GO" id="GO:0005247">
    <property type="term" value="F:voltage-gated chloride channel activity"/>
    <property type="evidence" value="ECO:0007669"/>
    <property type="project" value="TreeGrafter"/>
</dbReference>
<keyword evidence="8" id="KW-0129">CBS domain</keyword>
<feature type="domain" description="CBS" evidence="11">
    <location>
        <begin position="782"/>
        <end position="840"/>
    </location>
</feature>
<feature type="transmembrane region" description="Helical" evidence="9">
    <location>
        <begin position="455"/>
        <end position="475"/>
    </location>
</feature>
<keyword evidence="7 9" id="KW-0868">Chloride</keyword>
<feature type="region of interest" description="Disordered" evidence="10">
    <location>
        <begin position="1"/>
        <end position="110"/>
    </location>
</feature>
<dbReference type="PANTHER" id="PTHR45711:SF9">
    <property type="entry name" value="ANION_PROTON EXCHANGE TRANSPORTER GEF1"/>
    <property type="match status" value="1"/>
</dbReference>
<sequence length="908" mass="99813">MDFRGSLSPPRPPPPDLSTFALGPATPELQQGFQDAPNERSSRDRRRRSSMASSTTVAGAPPVIPIERDFDEGTRSTVPTPLIGPRGTMRRRGSSQRLGSGQNGRRVGEESRRYEDFTTIDWVADTLLERSRRRHEAATATKTLGHSLKAGFWRLIAACQSWTVVSLVGKSLSSFGAIIGFNAAIMSIMTAWMSDLKLGYCTQGWWLNHKFCCWEIEEGFCEDWVSWTAFSGIQWLVYVAFAGIFAFTCAFLVKSFAPYAAGSGISEIKCILAGFIINGYLSFATLSIKSIALPIAIASGLSVGKEGPSVHVASAIGHVVASRFRRFKRSQAKMREIVTAASATGVAVAFGSPIGGVLFSLEARPWSSRSKEMTINWPIKTMWKSFFCALIANVVLSAMNPFRTGKIVLFQVRFDRDWHFFELGFFVLIGIFGGLYGAFVIKFNLQVAAFRRKHLAAHAISEAVVLALLTAAVGFTNRFLRIDMNEMLNILFQECDGEGDYENLCQTWAQWRMVNSLLLATVIRTALVVISYGCKVPAGIFVPSMAVGATFGRMIGILVKALYRAHPTWSVFAACDPDKPCITPGTYAFMGAAAGLAGITRITVTVVVIMFELTGALTYILPTMIVVMVTKAVSDQFGGGGIADQMIKFNGYPLLENHDHAYGVPVSTVMRKDLLCLPSEGMNLDELQRLLGTTKYQGFPIVRSKIDKTLLGDISRRDLKIAIEKAQLSHIVAPDAPCLFCPQLNTPGASTASSSPLVDDPLGAEEDWDGGEEGMLDFTPFVNQTPLSVSPKQPLEFVMQLFRRMGPRVILIERFGQLVGLVSVKDCLRYTIEHEAGHDSGARAEELEATLDELRLWWKDSRQWVFRKVTGRSRASSPGTPAAYSASRRHSLGRPEAYELSDREPHSD</sequence>
<dbReference type="InterPro" id="IPR014743">
    <property type="entry name" value="Cl-channel_core"/>
</dbReference>
<gene>
    <name evidence="12" type="ORF">BMF94_4691</name>
</gene>
<dbReference type="Proteomes" id="UP000237144">
    <property type="component" value="Unassembled WGS sequence"/>
</dbReference>
<evidence type="ECO:0000313" key="13">
    <source>
        <dbReference type="Proteomes" id="UP000237144"/>
    </source>
</evidence>
<evidence type="ECO:0000256" key="9">
    <source>
        <dbReference type="RuleBase" id="RU361221"/>
    </source>
</evidence>
<evidence type="ECO:0000256" key="10">
    <source>
        <dbReference type="SAM" id="MobiDB-lite"/>
    </source>
</evidence>
<keyword evidence="6 9" id="KW-0472">Membrane</keyword>
<keyword evidence="5 9" id="KW-0406">Ion transport</keyword>
<dbReference type="GO" id="GO:0005783">
    <property type="term" value="C:endoplasmic reticulum"/>
    <property type="evidence" value="ECO:0007669"/>
    <property type="project" value="TreeGrafter"/>
</dbReference>
<dbReference type="Pfam" id="PF00654">
    <property type="entry name" value="Voltage_CLC"/>
    <property type="match status" value="1"/>
</dbReference>
<dbReference type="GO" id="GO:0006878">
    <property type="term" value="P:intracellular copper ion homeostasis"/>
    <property type="evidence" value="ECO:0007669"/>
    <property type="project" value="TreeGrafter"/>
</dbReference>
<evidence type="ECO:0000256" key="5">
    <source>
        <dbReference type="ARBA" id="ARBA00023065"/>
    </source>
</evidence>
<reference evidence="12 13" key="1">
    <citation type="journal article" date="2018" name="Front. Microbiol.">
        <title>Prospects for Fungal Bioremediation of Acidic Radioactive Waste Sites: Characterization and Genome Sequence of Rhodotorula taiwanensis MD1149.</title>
        <authorList>
            <person name="Tkavc R."/>
            <person name="Matrosova V.Y."/>
            <person name="Grichenko O.E."/>
            <person name="Gostincar C."/>
            <person name="Volpe R.P."/>
            <person name="Klimenkova P."/>
            <person name="Gaidamakova E.K."/>
            <person name="Zhou C.E."/>
            <person name="Stewart B.J."/>
            <person name="Lyman M.G."/>
            <person name="Malfatti S.A."/>
            <person name="Rubinfeld B."/>
            <person name="Courtot M."/>
            <person name="Singh J."/>
            <person name="Dalgard C.L."/>
            <person name="Hamilton T."/>
            <person name="Frey K.G."/>
            <person name="Gunde-Cimerman N."/>
            <person name="Dugan L."/>
            <person name="Daly M.J."/>
        </authorList>
    </citation>
    <scope>NUCLEOTIDE SEQUENCE [LARGE SCALE GENOMIC DNA]</scope>
    <source>
        <strain evidence="12 13">MD1149</strain>
    </source>
</reference>
<evidence type="ECO:0000256" key="2">
    <source>
        <dbReference type="ARBA" id="ARBA00022448"/>
    </source>
</evidence>
<dbReference type="GO" id="GO:0005794">
    <property type="term" value="C:Golgi apparatus"/>
    <property type="evidence" value="ECO:0007669"/>
    <property type="project" value="TreeGrafter"/>
</dbReference>
<dbReference type="PRINTS" id="PR00762">
    <property type="entry name" value="CLCHANNEL"/>
</dbReference>
<dbReference type="SUPFAM" id="SSF81340">
    <property type="entry name" value="Clc chloride channel"/>
    <property type="match status" value="1"/>
</dbReference>
<comment type="similarity">
    <text evidence="9">Belongs to the chloride channel (TC 2.A.49) family.</text>
</comment>
<feature type="transmembrane region" description="Helical" evidence="9">
    <location>
        <begin position="268"/>
        <end position="288"/>
    </location>
</feature>
<dbReference type="OrthoDB" id="44789at2759"/>
<feature type="compositionally biased region" description="Basic and acidic residues" evidence="10">
    <location>
        <begin position="896"/>
        <end position="908"/>
    </location>
</feature>